<feature type="binding site" evidence="7">
    <location>
        <position position="91"/>
    </location>
    <ligand>
        <name>ATP</name>
        <dbReference type="ChEBI" id="CHEBI:30616"/>
    </ligand>
</feature>
<dbReference type="InterPro" id="IPR041664">
    <property type="entry name" value="AAA_16"/>
</dbReference>
<name>A0A5B8XP01_9DELT</name>
<evidence type="ECO:0000256" key="5">
    <source>
        <dbReference type="ARBA" id="ARBA00022840"/>
    </source>
</evidence>
<dbReference type="SUPFAM" id="SSF48452">
    <property type="entry name" value="TPR-like"/>
    <property type="match status" value="2"/>
</dbReference>
<dbReference type="GO" id="GO:0004016">
    <property type="term" value="F:adenylate cyclase activity"/>
    <property type="evidence" value="ECO:0007669"/>
    <property type="project" value="UniProtKB-ARBA"/>
</dbReference>
<dbReference type="OrthoDB" id="222290at2"/>
<proteinExistence type="predicted"/>
<dbReference type="SUPFAM" id="SSF56112">
    <property type="entry name" value="Protein kinase-like (PK-like)"/>
    <property type="match status" value="1"/>
</dbReference>
<evidence type="ECO:0000256" key="3">
    <source>
        <dbReference type="ARBA" id="ARBA00022741"/>
    </source>
</evidence>
<dbReference type="GO" id="GO:0016020">
    <property type="term" value="C:membrane"/>
    <property type="evidence" value="ECO:0007669"/>
    <property type="project" value="UniProtKB-SubCell"/>
</dbReference>
<gene>
    <name evidence="10" type="ORF">FRD01_00385</name>
</gene>
<protein>
    <submittedName>
        <fullName evidence="10">Protein kinase</fullName>
    </submittedName>
</protein>
<dbReference type="Pfam" id="PF13191">
    <property type="entry name" value="AAA_16"/>
    <property type="match status" value="1"/>
</dbReference>
<dbReference type="PROSITE" id="PS50011">
    <property type="entry name" value="PROTEIN_KINASE_DOM"/>
    <property type="match status" value="1"/>
</dbReference>
<accession>A0A5B8XP01</accession>
<keyword evidence="4 10" id="KW-0418">Kinase</keyword>
<dbReference type="SMART" id="SM00028">
    <property type="entry name" value="TPR"/>
    <property type="match status" value="5"/>
</dbReference>
<evidence type="ECO:0000256" key="1">
    <source>
        <dbReference type="ARBA" id="ARBA00004167"/>
    </source>
</evidence>
<dbReference type="PROSITE" id="PS50005">
    <property type="entry name" value="TPR"/>
    <property type="match status" value="2"/>
</dbReference>
<evidence type="ECO:0000256" key="4">
    <source>
        <dbReference type="ARBA" id="ARBA00022777"/>
    </source>
</evidence>
<feature type="compositionally biased region" description="Polar residues" evidence="8">
    <location>
        <begin position="376"/>
        <end position="401"/>
    </location>
</feature>
<comment type="subcellular location">
    <subcellularLocation>
        <location evidence="1">Membrane</location>
        <topology evidence="1">Single-pass membrane protein</topology>
    </subcellularLocation>
</comment>
<dbReference type="CDD" id="cd07302">
    <property type="entry name" value="CHD"/>
    <property type="match status" value="1"/>
</dbReference>
<dbReference type="Pfam" id="PF13181">
    <property type="entry name" value="TPR_8"/>
    <property type="match status" value="1"/>
</dbReference>
<dbReference type="PANTHER" id="PTHR43289:SF34">
    <property type="entry name" value="SERINE_THREONINE-PROTEIN KINASE YBDM-RELATED"/>
    <property type="match status" value="1"/>
</dbReference>
<dbReference type="SMART" id="SM00220">
    <property type="entry name" value="S_TKc"/>
    <property type="match status" value="1"/>
</dbReference>
<dbReference type="RefSeq" id="WP_146956585.1">
    <property type="nucleotide sequence ID" value="NZ_CP042467.1"/>
</dbReference>
<feature type="compositionally biased region" description="Polar residues" evidence="8">
    <location>
        <begin position="353"/>
        <end position="368"/>
    </location>
</feature>
<dbReference type="Gene3D" id="3.30.200.20">
    <property type="entry name" value="Phosphorylase Kinase, domain 1"/>
    <property type="match status" value="1"/>
</dbReference>
<keyword evidence="11" id="KW-1185">Reference proteome</keyword>
<dbReference type="Pfam" id="PF00069">
    <property type="entry name" value="Pkinase"/>
    <property type="match status" value="1"/>
</dbReference>
<dbReference type="Gene3D" id="1.25.40.10">
    <property type="entry name" value="Tetratricopeptide repeat domain"/>
    <property type="match status" value="1"/>
</dbReference>
<dbReference type="EMBL" id="CP042467">
    <property type="protein sequence ID" value="QED25743.1"/>
    <property type="molecule type" value="Genomic_DNA"/>
</dbReference>
<feature type="domain" description="Protein kinase" evidence="9">
    <location>
        <begin position="62"/>
        <end position="334"/>
    </location>
</feature>
<dbReference type="Gene3D" id="3.30.70.1230">
    <property type="entry name" value="Nucleotide cyclase"/>
    <property type="match status" value="1"/>
</dbReference>
<feature type="compositionally biased region" description="Polar residues" evidence="8">
    <location>
        <begin position="20"/>
        <end position="33"/>
    </location>
</feature>
<evidence type="ECO:0000256" key="8">
    <source>
        <dbReference type="SAM" id="MobiDB-lite"/>
    </source>
</evidence>
<dbReference type="Gene3D" id="3.40.50.300">
    <property type="entry name" value="P-loop containing nucleotide triphosphate hydrolases"/>
    <property type="match status" value="1"/>
</dbReference>
<organism evidence="10 11">
    <name type="scientific">Microvenator marinus</name>
    <dbReference type="NCBI Taxonomy" id="2600177"/>
    <lineage>
        <taxon>Bacteria</taxon>
        <taxon>Deltaproteobacteria</taxon>
        <taxon>Bradymonadales</taxon>
        <taxon>Microvenatoraceae</taxon>
        <taxon>Microvenator</taxon>
    </lineage>
</organism>
<dbReference type="InterPro" id="IPR019734">
    <property type="entry name" value="TPR_rpt"/>
</dbReference>
<evidence type="ECO:0000256" key="6">
    <source>
        <dbReference type="PROSITE-ProRule" id="PRU00339"/>
    </source>
</evidence>
<dbReference type="PROSITE" id="PS00108">
    <property type="entry name" value="PROTEIN_KINASE_ST"/>
    <property type="match status" value="1"/>
</dbReference>
<dbReference type="SUPFAM" id="SSF52540">
    <property type="entry name" value="P-loop containing nucleoside triphosphate hydrolases"/>
    <property type="match status" value="1"/>
</dbReference>
<dbReference type="InterPro" id="IPR011990">
    <property type="entry name" value="TPR-like_helical_dom_sf"/>
</dbReference>
<keyword evidence="3 7" id="KW-0547">Nucleotide-binding</keyword>
<dbReference type="GO" id="GO:0004674">
    <property type="term" value="F:protein serine/threonine kinase activity"/>
    <property type="evidence" value="ECO:0007669"/>
    <property type="project" value="TreeGrafter"/>
</dbReference>
<dbReference type="SUPFAM" id="SSF55073">
    <property type="entry name" value="Nucleotide cyclase"/>
    <property type="match status" value="1"/>
</dbReference>
<dbReference type="InterPro" id="IPR017441">
    <property type="entry name" value="Protein_kinase_ATP_BS"/>
</dbReference>
<dbReference type="GO" id="GO:0035556">
    <property type="term" value="P:intracellular signal transduction"/>
    <property type="evidence" value="ECO:0007669"/>
    <property type="project" value="InterPro"/>
</dbReference>
<feature type="region of interest" description="Disordered" evidence="8">
    <location>
        <begin position="1"/>
        <end position="51"/>
    </location>
</feature>
<evidence type="ECO:0000259" key="9">
    <source>
        <dbReference type="PROSITE" id="PS50011"/>
    </source>
</evidence>
<keyword evidence="6" id="KW-0802">TPR repeat</keyword>
<dbReference type="GO" id="GO:0009190">
    <property type="term" value="P:cyclic nucleotide biosynthetic process"/>
    <property type="evidence" value="ECO:0007669"/>
    <property type="project" value="InterPro"/>
</dbReference>
<dbReference type="GO" id="GO:0005524">
    <property type="term" value="F:ATP binding"/>
    <property type="evidence" value="ECO:0007669"/>
    <property type="project" value="UniProtKB-UniRule"/>
</dbReference>
<evidence type="ECO:0000256" key="7">
    <source>
        <dbReference type="PROSITE-ProRule" id="PRU10141"/>
    </source>
</evidence>
<evidence type="ECO:0000313" key="11">
    <source>
        <dbReference type="Proteomes" id="UP000321595"/>
    </source>
</evidence>
<dbReference type="InterPro" id="IPR000719">
    <property type="entry name" value="Prot_kinase_dom"/>
</dbReference>
<feature type="region of interest" description="Disordered" evidence="8">
    <location>
        <begin position="342"/>
        <end position="402"/>
    </location>
</feature>
<dbReference type="Pfam" id="PF13424">
    <property type="entry name" value="TPR_12"/>
    <property type="match status" value="1"/>
</dbReference>
<dbReference type="Gene3D" id="1.10.510.10">
    <property type="entry name" value="Transferase(Phosphotransferase) domain 1"/>
    <property type="match status" value="1"/>
</dbReference>
<dbReference type="KEGG" id="bbae:FRD01_00385"/>
<dbReference type="InterPro" id="IPR001054">
    <property type="entry name" value="A/G_cyclase"/>
</dbReference>
<dbReference type="InterPro" id="IPR011009">
    <property type="entry name" value="Kinase-like_dom_sf"/>
</dbReference>
<dbReference type="PANTHER" id="PTHR43289">
    <property type="entry name" value="MITOGEN-ACTIVATED PROTEIN KINASE KINASE KINASE 20-RELATED"/>
    <property type="match status" value="1"/>
</dbReference>
<feature type="repeat" description="TPR" evidence="6">
    <location>
        <begin position="1194"/>
        <end position="1227"/>
    </location>
</feature>
<dbReference type="CDD" id="cd14014">
    <property type="entry name" value="STKc_PknB_like"/>
    <property type="match status" value="1"/>
</dbReference>
<dbReference type="InterPro" id="IPR027417">
    <property type="entry name" value="P-loop_NTPase"/>
</dbReference>
<evidence type="ECO:0000256" key="2">
    <source>
        <dbReference type="ARBA" id="ARBA00022679"/>
    </source>
</evidence>
<sequence length="1329" mass="146539">MANDKNDLPEIAVEPLDDGPNSSNVLSGPQSTHGGAPGTRGPRSAKVEPEDPMIGVTLMGKFRIVKKVGEGGMGNVYLALQQPLQREVAIKLLKPTENNPEGEHYFMREVQAINMLRHPNIIGILDFGKEPDGTLYLIMEYLPGRTLKRLIRKEYPLDPVRICKICMQILSALEQAHSTGIVHCDLKPANVMLEEVAGESDFVKVLDFGIAKVKGPAMEVGPYTQAGNIVGTFDYMSPEQIMRKDLDGRADIWSLGVIMYEMLTRKRVFHDKDAVSIIGRVMQMPIKSPTEIVDPSLNYRIPPELEAIVMKAMERQIDKRYQSAKEMRDALKKLAARLEAGIDPDMTMPPGPNESSDVHSGSLPSQGFGSAFQRDASGNLQTNSGLQDTSRTGINPLSSRSGGFGLMDSQKLGTGIAAGTSVLDQTFSIQELESSLAGERRKVAVLAIQQRARRGKGIDPEEIARRSQEEVKVIREVIQQHDGEIDSFLGGTYTVLFGATKARVGDNVRAVECALALRARFQSLESGADHIGIGLSYGEIFLSSRKGGSAFGGAIDRAIEIARGTQNAQVIVDEELVDLTKEQVEYQGRKNVAGEPAAEVVQLKAGGADAADIEVSDVYVPRPSIFDELSRRAADAKRERGGGIVMLGDVGTGKSTTLKHFANDMKDAGWETFLVRHRDSQNRQSLSVVRSWIRQIALTYKEPATLIRRACESIGLEQGIDAVVALYLSANGADARLAGQLPWQDAKAYAFFTTALLQRMVRFAMKKGPVLLAVDDLDKRDAAEIDVMESLLQTVQKHSVLVIATMRHQSTERDHGLPALFEVLPIGSFSENEARQFISMSLGYTPPADVVAHLTSRSGGNPMFLTEMVRTITRDDQTRMLTASALEKAIPQSLQEILASRIDEVGDSVRDVLAIASVLGESFREQFLYQIAPAHLGPQFAVAELVKKRLLDAALDPMGNVTLAFNPRALRQIVYDRLPRESRAQFHRGVIEFLEQAGDMAAIDPLEWPLMLAFHYRNVEGWEGAAHYLMRAGDVLLDLYDYAGAILQYEEGKGLLTQHGFPKDNPTYLALIARLLVALRESGRLDAAYDLIGSLPNLDSVGEDFVAPLLLEQGRVGMEAGDVDKAYQALDRVRDIALQRQDLKLEIQALLAIGQIFEKQNQLTNAANTMMEVSRKVEGIQINMADPEDRKLYWTAYNQLGTLFIRQRDFNRAQHFLNQALRRAQEIQDQRGLIRVLSNLGALCLSMRDTSGAREYFANALQFARGSGDLLSQARIQINLGIALMEVSDFEGAKKYFKQARDVAEDIGWHEGLADLSLHIQRLRSAMGI</sequence>
<keyword evidence="5 7" id="KW-0067">ATP-binding</keyword>
<feature type="repeat" description="TPR" evidence="6">
    <location>
        <begin position="1274"/>
        <end position="1307"/>
    </location>
</feature>
<reference evidence="10 11" key="1">
    <citation type="submission" date="2019-08" db="EMBL/GenBank/DDBJ databases">
        <authorList>
            <person name="Liang Q."/>
        </authorList>
    </citation>
    <scope>NUCLEOTIDE SEQUENCE [LARGE SCALE GENOMIC DNA]</scope>
    <source>
        <strain evidence="10 11">V1718</strain>
    </source>
</reference>
<evidence type="ECO:0000313" key="10">
    <source>
        <dbReference type="EMBL" id="QED25743.1"/>
    </source>
</evidence>
<dbReference type="InterPro" id="IPR029787">
    <property type="entry name" value="Nucleotide_cyclase"/>
</dbReference>
<keyword evidence="2" id="KW-0808">Transferase</keyword>
<dbReference type="PROSITE" id="PS00107">
    <property type="entry name" value="PROTEIN_KINASE_ATP"/>
    <property type="match status" value="1"/>
</dbReference>
<dbReference type="Proteomes" id="UP000321595">
    <property type="component" value="Chromosome"/>
</dbReference>
<dbReference type="InterPro" id="IPR008271">
    <property type="entry name" value="Ser/Thr_kinase_AS"/>
</dbReference>